<organism evidence="3 4">
    <name type="scientific">Qipengyuania oceanensis</name>
    <dbReference type="NCBI Taxonomy" id="1463597"/>
    <lineage>
        <taxon>Bacteria</taxon>
        <taxon>Pseudomonadati</taxon>
        <taxon>Pseudomonadota</taxon>
        <taxon>Alphaproteobacteria</taxon>
        <taxon>Sphingomonadales</taxon>
        <taxon>Erythrobacteraceae</taxon>
        <taxon>Qipengyuania</taxon>
    </lineage>
</organism>
<feature type="region of interest" description="Disordered" evidence="1">
    <location>
        <begin position="81"/>
        <end position="105"/>
    </location>
</feature>
<keyword evidence="2" id="KW-1133">Transmembrane helix</keyword>
<evidence type="ECO:0000256" key="2">
    <source>
        <dbReference type="SAM" id="Phobius"/>
    </source>
</evidence>
<dbReference type="Proteomes" id="UP000445582">
    <property type="component" value="Unassembled WGS sequence"/>
</dbReference>
<name>A0A844YEV3_9SPHN</name>
<evidence type="ECO:0000256" key="1">
    <source>
        <dbReference type="SAM" id="MobiDB-lite"/>
    </source>
</evidence>
<comment type="caution">
    <text evidence="3">The sequence shown here is derived from an EMBL/GenBank/DDBJ whole genome shotgun (WGS) entry which is preliminary data.</text>
</comment>
<feature type="region of interest" description="Disordered" evidence="1">
    <location>
        <begin position="35"/>
        <end position="60"/>
    </location>
</feature>
<sequence>MTAPRNKRRGQPLLVYGLLIAGWIVVRTGFWDSPLPERTAPRDSVPTLAAKEDLHSPARPQHETRAMAGWDLQAHSATDLPSGNALLPELNPVERGPLAPVDRAPLPPEVPVAGSRMEQGMGSQQPFAAGEVAAGHQLLWLAAMARLPVPRDVAAAAGAQRQAAPNSWLPLARQRGQRRWSLDAWVFLREGSGAAPVAAGLQPSYGKSQQGAVVRYRLADAGGRTPGLYARYTRALAGARETDVAAGLSAKPFAGFPLTAHAEIRATRVAGSTELRPAAFVTTGVHRDVPLGFQVRGYAQAGWVGGDYATAFVDGQIVADREVAAFDLGNTRGGSLRVGGGAWGGAQTNAERFDVGPSASLVVPVADAPVRLSVDYRFRVLGDAEPDSGVAVTLSTAF</sequence>
<keyword evidence="2" id="KW-0472">Membrane</keyword>
<feature type="transmembrane region" description="Helical" evidence="2">
    <location>
        <begin position="12"/>
        <end position="31"/>
    </location>
</feature>
<feature type="compositionally biased region" description="Basic and acidic residues" evidence="1">
    <location>
        <begin position="50"/>
        <end position="60"/>
    </location>
</feature>
<dbReference type="OrthoDB" id="7427399at2"/>
<evidence type="ECO:0000313" key="4">
    <source>
        <dbReference type="Proteomes" id="UP000445582"/>
    </source>
</evidence>
<keyword evidence="4" id="KW-1185">Reference proteome</keyword>
<dbReference type="AlphaFoldDB" id="A0A844YEV3"/>
<keyword evidence="2" id="KW-0812">Transmembrane</keyword>
<accession>A0A844YEV3</accession>
<reference evidence="3 4" key="1">
    <citation type="submission" date="2019-12" db="EMBL/GenBank/DDBJ databases">
        <title>Genomic-based taxomic classification of the family Erythrobacteraceae.</title>
        <authorList>
            <person name="Xu L."/>
        </authorList>
    </citation>
    <scope>NUCLEOTIDE SEQUENCE [LARGE SCALE GENOMIC DNA]</scope>
    <source>
        <strain evidence="3 4">MCCC 1A09965</strain>
    </source>
</reference>
<protein>
    <submittedName>
        <fullName evidence="3">Uncharacterized protein</fullName>
    </submittedName>
</protein>
<proteinExistence type="predicted"/>
<dbReference type="EMBL" id="WTYN01000001">
    <property type="protein sequence ID" value="MXO62472.1"/>
    <property type="molecule type" value="Genomic_DNA"/>
</dbReference>
<dbReference type="RefSeq" id="WP_160672570.1">
    <property type="nucleotide sequence ID" value="NZ_WTYN01000001.1"/>
</dbReference>
<gene>
    <name evidence="3" type="ORF">GRI48_05540</name>
</gene>
<evidence type="ECO:0000313" key="3">
    <source>
        <dbReference type="EMBL" id="MXO62472.1"/>
    </source>
</evidence>